<dbReference type="AlphaFoldDB" id="A0A1G4WZ89"/>
<evidence type="ECO:0008006" key="3">
    <source>
        <dbReference type="Google" id="ProtNLM"/>
    </source>
</evidence>
<accession>A0A1G4WZ89</accession>
<evidence type="ECO:0000313" key="2">
    <source>
        <dbReference type="Proteomes" id="UP000199707"/>
    </source>
</evidence>
<reference evidence="2" key="1">
    <citation type="submission" date="2016-10" db="EMBL/GenBank/DDBJ databases">
        <authorList>
            <person name="Varghese N."/>
            <person name="Submissions S."/>
        </authorList>
    </citation>
    <scope>NUCLEOTIDE SEQUENCE [LARGE SCALE GENOMIC DNA]</scope>
    <source>
        <strain evidence="2">UNC267MFSha1.1M11</strain>
    </source>
</reference>
<gene>
    <name evidence="1" type="ORF">SAMN02799620_05652</name>
</gene>
<dbReference type="EMBL" id="FMUB01000015">
    <property type="protein sequence ID" value="SCX32642.1"/>
    <property type="molecule type" value="Genomic_DNA"/>
</dbReference>
<sequence>MINTEAAAGSVFMPVAGDRVRVSHGILGRPGRVSSISPGHFFIHYDDGARELVDPTRRQIWLLQ</sequence>
<proteinExistence type="predicted"/>
<evidence type="ECO:0000313" key="1">
    <source>
        <dbReference type="EMBL" id="SCX32642.1"/>
    </source>
</evidence>
<name>A0A1G4WZ89_9MYCO</name>
<dbReference type="Proteomes" id="UP000199707">
    <property type="component" value="Unassembled WGS sequence"/>
</dbReference>
<dbReference type="STRING" id="1502745.SAMN02799620_05652"/>
<protein>
    <recommendedName>
        <fullName evidence="3">DUF1918 domain-containing protein</fullName>
    </recommendedName>
</protein>
<organism evidence="1 2">
    <name type="scientific">Mycolicibacterium fluoranthenivorans</name>
    <dbReference type="NCBI Taxonomy" id="258505"/>
    <lineage>
        <taxon>Bacteria</taxon>
        <taxon>Bacillati</taxon>
        <taxon>Actinomycetota</taxon>
        <taxon>Actinomycetes</taxon>
        <taxon>Mycobacteriales</taxon>
        <taxon>Mycobacteriaceae</taxon>
        <taxon>Mycolicibacterium</taxon>
    </lineage>
</organism>